<evidence type="ECO:0000256" key="2">
    <source>
        <dbReference type="ARBA" id="ARBA00022679"/>
    </source>
</evidence>
<name>S5TKR5_9CORY</name>
<evidence type="ECO:0000256" key="1">
    <source>
        <dbReference type="ARBA" id="ARBA00012417"/>
    </source>
</evidence>
<dbReference type="KEGG" id="cmd:B841_09970"/>
<evidence type="ECO:0000256" key="3">
    <source>
        <dbReference type="ARBA" id="ARBA00022695"/>
    </source>
</evidence>
<evidence type="ECO:0000256" key="7">
    <source>
        <dbReference type="ARBA" id="ARBA00049244"/>
    </source>
</evidence>
<dbReference type="AlphaFoldDB" id="S5TKR5"/>
<comment type="catalytic activity">
    <reaction evidence="7">
        <text>DNA(n) + a 2'-deoxyribonucleoside 5'-triphosphate = DNA(n+1) + diphosphate</text>
        <dbReference type="Rhea" id="RHEA:22508"/>
        <dbReference type="Rhea" id="RHEA-COMP:17339"/>
        <dbReference type="Rhea" id="RHEA-COMP:17340"/>
        <dbReference type="ChEBI" id="CHEBI:33019"/>
        <dbReference type="ChEBI" id="CHEBI:61560"/>
        <dbReference type="ChEBI" id="CHEBI:173112"/>
        <dbReference type="EC" id="2.7.7.7"/>
    </reaction>
</comment>
<keyword evidence="10" id="KW-1185">Reference proteome</keyword>
<dbReference type="Pfam" id="PF21694">
    <property type="entry name" value="DNA_pol3_delta_C"/>
    <property type="match status" value="1"/>
</dbReference>
<evidence type="ECO:0000256" key="6">
    <source>
        <dbReference type="ARBA" id="ARBA00034754"/>
    </source>
</evidence>
<reference evidence="9 10" key="1">
    <citation type="submission" date="2012-11" db="EMBL/GenBank/DDBJ databases">
        <title>The complete genome sequence of Corynebacterium maris Coryn-1 (=DSM 45190).</title>
        <authorList>
            <person name="Schaffert L."/>
            <person name="Albersmeier A."/>
            <person name="Kalinowski J."/>
            <person name="Ruckert C."/>
        </authorList>
    </citation>
    <scope>NUCLEOTIDE SEQUENCE [LARGE SCALE GENOMIC DNA]</scope>
    <source>
        <strain evidence="10">Coryn-1</strain>
    </source>
</reference>
<dbReference type="NCBIfam" id="TIGR01128">
    <property type="entry name" value="holA"/>
    <property type="match status" value="1"/>
</dbReference>
<organism evidence="9 10">
    <name type="scientific">Corynebacterium maris DSM 45190</name>
    <dbReference type="NCBI Taxonomy" id="1224163"/>
    <lineage>
        <taxon>Bacteria</taxon>
        <taxon>Bacillati</taxon>
        <taxon>Actinomycetota</taxon>
        <taxon>Actinomycetes</taxon>
        <taxon>Mycobacteriales</taxon>
        <taxon>Corynebacteriaceae</taxon>
        <taxon>Corynebacterium</taxon>
    </lineage>
</organism>
<dbReference type="SUPFAM" id="SSF52540">
    <property type="entry name" value="P-loop containing nucleoside triphosphate hydrolases"/>
    <property type="match status" value="1"/>
</dbReference>
<dbReference type="EMBL" id="CP003924">
    <property type="protein sequence ID" value="AGS35466.1"/>
    <property type="molecule type" value="Genomic_DNA"/>
</dbReference>
<dbReference type="GO" id="GO:0003887">
    <property type="term" value="F:DNA-directed DNA polymerase activity"/>
    <property type="evidence" value="ECO:0007669"/>
    <property type="project" value="UniProtKB-KW"/>
</dbReference>
<dbReference type="InterPro" id="IPR005790">
    <property type="entry name" value="DNA_polIII_delta"/>
</dbReference>
<dbReference type="OrthoDB" id="8478864at2"/>
<dbReference type="RefSeq" id="WP_020935399.1">
    <property type="nucleotide sequence ID" value="NC_021915.1"/>
</dbReference>
<keyword evidence="5" id="KW-0239">DNA-directed DNA polymerase</keyword>
<dbReference type="InterPro" id="IPR048466">
    <property type="entry name" value="DNA_pol3_delta-like_C"/>
</dbReference>
<dbReference type="GO" id="GO:0006261">
    <property type="term" value="P:DNA-templated DNA replication"/>
    <property type="evidence" value="ECO:0007669"/>
    <property type="project" value="TreeGrafter"/>
</dbReference>
<protein>
    <recommendedName>
        <fullName evidence="1">DNA-directed DNA polymerase</fullName>
        <ecNumber evidence="1">2.7.7.7</ecNumber>
    </recommendedName>
</protein>
<keyword evidence="4" id="KW-0235">DNA replication</keyword>
<dbReference type="GO" id="GO:0003677">
    <property type="term" value="F:DNA binding"/>
    <property type="evidence" value="ECO:0007669"/>
    <property type="project" value="InterPro"/>
</dbReference>
<evidence type="ECO:0000256" key="5">
    <source>
        <dbReference type="ARBA" id="ARBA00022932"/>
    </source>
</evidence>
<dbReference type="PATRIC" id="fig|1224163.3.peg.2011"/>
<keyword evidence="3" id="KW-0548">Nucleotidyltransferase</keyword>
<dbReference type="Gene3D" id="3.40.50.300">
    <property type="entry name" value="P-loop containing nucleotide triphosphate hydrolases"/>
    <property type="match status" value="1"/>
</dbReference>
<keyword evidence="2" id="KW-0808">Transferase</keyword>
<evidence type="ECO:0000256" key="4">
    <source>
        <dbReference type="ARBA" id="ARBA00022705"/>
    </source>
</evidence>
<evidence type="ECO:0000259" key="8">
    <source>
        <dbReference type="Pfam" id="PF21694"/>
    </source>
</evidence>
<dbReference type="InterPro" id="IPR008921">
    <property type="entry name" value="DNA_pol3_clamp-load_cplx_C"/>
</dbReference>
<dbReference type="STRING" id="1224163.B841_09970"/>
<accession>S5TKR5</accession>
<evidence type="ECO:0000313" key="10">
    <source>
        <dbReference type="Proteomes" id="UP000015388"/>
    </source>
</evidence>
<comment type="similarity">
    <text evidence="6">Belongs to the DNA polymerase HolA subunit family.</text>
</comment>
<dbReference type="InterPro" id="IPR027417">
    <property type="entry name" value="P-loop_NTPase"/>
</dbReference>
<gene>
    <name evidence="9" type="ORF">B841_09970</name>
</gene>
<sequence>MDIPQVHLILGDDEFLAERARHRILDRLGPEVESTVMRAGEVTGSEIIEVSSPSLFAEDRAIVFQKTEDAGKDAADLLLKSARDPAPGIYFLIEHSGGGRTKTLVPKFSKIAEVHDVAAIKPSQRTGWVMQEFRAHGVRPTPDVVQALLESVGSDLRELASAIEQLIADAQGEITVGTVRAYYTGVAEVSGFDIADLAVTGKTSQALASTRRALQLGISPVALAAALSSKVGGIARLYSTRGGNPKQLAGTVGMAPWLVEKTQRVARRWSGESVSQAVVLMADLDAEVKGQGGDPEFAIENAVRRISELAG</sequence>
<dbReference type="NCBIfam" id="NF004165">
    <property type="entry name" value="PRK05629.1"/>
    <property type="match status" value="1"/>
</dbReference>
<dbReference type="Gene3D" id="1.10.8.60">
    <property type="match status" value="1"/>
</dbReference>
<dbReference type="SUPFAM" id="SSF48019">
    <property type="entry name" value="post-AAA+ oligomerization domain-like"/>
    <property type="match status" value="1"/>
</dbReference>
<dbReference type="EC" id="2.7.7.7" evidence="1"/>
<dbReference type="PANTHER" id="PTHR34388:SF1">
    <property type="entry name" value="DNA POLYMERASE III SUBUNIT DELTA"/>
    <property type="match status" value="1"/>
</dbReference>
<dbReference type="Proteomes" id="UP000015388">
    <property type="component" value="Chromosome"/>
</dbReference>
<proteinExistence type="inferred from homology"/>
<dbReference type="PANTHER" id="PTHR34388">
    <property type="entry name" value="DNA POLYMERASE III SUBUNIT DELTA"/>
    <property type="match status" value="1"/>
</dbReference>
<dbReference type="eggNOG" id="COG1466">
    <property type="taxonomic scope" value="Bacteria"/>
</dbReference>
<dbReference type="GO" id="GO:0009360">
    <property type="term" value="C:DNA polymerase III complex"/>
    <property type="evidence" value="ECO:0007669"/>
    <property type="project" value="TreeGrafter"/>
</dbReference>
<dbReference type="HOGENOM" id="CLU_052338_0_0_11"/>
<feature type="domain" description="DNA polymerase III delta subunit-like C-terminal" evidence="8">
    <location>
        <begin position="191"/>
        <end position="303"/>
    </location>
</feature>
<dbReference type="Gene3D" id="1.20.272.10">
    <property type="match status" value="1"/>
</dbReference>
<evidence type="ECO:0000313" key="9">
    <source>
        <dbReference type="EMBL" id="AGS35466.1"/>
    </source>
</evidence>